<evidence type="ECO:0000313" key="1">
    <source>
        <dbReference type="EMBL" id="EMI53499.1"/>
    </source>
</evidence>
<evidence type="ECO:0000313" key="2">
    <source>
        <dbReference type="Proteomes" id="UP000011885"/>
    </source>
</evidence>
<organism evidence="1 2">
    <name type="scientific">Rhodopirellula sallentina SM41</name>
    <dbReference type="NCBI Taxonomy" id="1263870"/>
    <lineage>
        <taxon>Bacteria</taxon>
        <taxon>Pseudomonadati</taxon>
        <taxon>Planctomycetota</taxon>
        <taxon>Planctomycetia</taxon>
        <taxon>Pirellulales</taxon>
        <taxon>Pirellulaceae</taxon>
        <taxon>Rhodopirellula</taxon>
    </lineage>
</organism>
<comment type="caution">
    <text evidence="1">The sequence shown here is derived from an EMBL/GenBank/DDBJ whole genome shotgun (WGS) entry which is preliminary data.</text>
</comment>
<name>M5TWT2_9BACT</name>
<proteinExistence type="predicted"/>
<dbReference type="AlphaFoldDB" id="M5TWT2"/>
<dbReference type="Proteomes" id="UP000011885">
    <property type="component" value="Unassembled WGS sequence"/>
</dbReference>
<sequence>MFVCPRECTNRSAATNEVWVKSVLLFGAGRASGRILADIVFHANDLDTIKRYENKISASVRNRTGWVTGSIRE</sequence>
<reference evidence="1 2" key="1">
    <citation type="journal article" date="2013" name="Mar. Genomics">
        <title>Expression of sulfatases in Rhodopirellula baltica and the diversity of sulfatases in the genus Rhodopirellula.</title>
        <authorList>
            <person name="Wegner C.E."/>
            <person name="Richter-Heitmann T."/>
            <person name="Klindworth A."/>
            <person name="Klockow C."/>
            <person name="Richter M."/>
            <person name="Achstetter T."/>
            <person name="Glockner F.O."/>
            <person name="Harder J."/>
        </authorList>
    </citation>
    <scope>NUCLEOTIDE SEQUENCE [LARGE SCALE GENOMIC DNA]</scope>
    <source>
        <strain evidence="1 2">SM41</strain>
    </source>
</reference>
<protein>
    <submittedName>
        <fullName evidence="1">Uncharacterized protein</fullName>
    </submittedName>
</protein>
<keyword evidence="2" id="KW-1185">Reference proteome</keyword>
<dbReference type="EMBL" id="ANOH01000347">
    <property type="protein sequence ID" value="EMI53499.1"/>
    <property type="molecule type" value="Genomic_DNA"/>
</dbReference>
<gene>
    <name evidence="1" type="ORF">RSSM_05053</name>
</gene>
<dbReference type="PATRIC" id="fig|1263870.3.peg.5346"/>
<accession>M5TWT2</accession>